<keyword evidence="2" id="KW-0808">Transferase</keyword>
<evidence type="ECO:0000259" key="1">
    <source>
        <dbReference type="Pfam" id="PF13649"/>
    </source>
</evidence>
<dbReference type="SUPFAM" id="SSF53335">
    <property type="entry name" value="S-adenosyl-L-methionine-dependent methyltransferases"/>
    <property type="match status" value="1"/>
</dbReference>
<keyword evidence="2" id="KW-0489">Methyltransferase</keyword>
<dbReference type="PANTHER" id="PTHR42912">
    <property type="entry name" value="METHYLTRANSFERASE"/>
    <property type="match status" value="1"/>
</dbReference>
<dbReference type="InterPro" id="IPR041698">
    <property type="entry name" value="Methyltransf_25"/>
</dbReference>
<sequence>MRPLLYEFTATVFSFGRRKAAYDRLAELCEAETGEKVLDVGCGTGYLTRRLKAAVGPGGAVTGVDPSRPMLEYAVRHVPTCYFQEASAQALPFAEGSFDLVASSLAIHHVPPGQQPEAFRELRRVLRPGGRVVIMELHGSSHGHAVDDLPGQLEAAGFTVTDDAPIQRRLRCVRAQAV</sequence>
<dbReference type="PANTHER" id="PTHR42912:SF93">
    <property type="entry name" value="N6-ADENOSINE-METHYLTRANSFERASE TMT1A"/>
    <property type="match status" value="1"/>
</dbReference>
<reference evidence="2 3" key="1">
    <citation type="submission" date="2024-09" db="EMBL/GenBank/DDBJ databases">
        <authorList>
            <person name="Sun Q."/>
            <person name="Mori K."/>
        </authorList>
    </citation>
    <scope>NUCLEOTIDE SEQUENCE [LARGE SCALE GENOMIC DNA]</scope>
    <source>
        <strain evidence="2 3">CGMCC 1.15906</strain>
    </source>
</reference>
<dbReference type="Pfam" id="PF13649">
    <property type="entry name" value="Methyltransf_25"/>
    <property type="match status" value="1"/>
</dbReference>
<dbReference type="RefSeq" id="WP_380048687.1">
    <property type="nucleotide sequence ID" value="NZ_JBHLTC010000018.1"/>
</dbReference>
<gene>
    <name evidence="2" type="ORF">ACFFGN_17400</name>
</gene>
<organism evidence="2 3">
    <name type="scientific">Kribbella deserti</name>
    <dbReference type="NCBI Taxonomy" id="1926257"/>
    <lineage>
        <taxon>Bacteria</taxon>
        <taxon>Bacillati</taxon>
        <taxon>Actinomycetota</taxon>
        <taxon>Actinomycetes</taxon>
        <taxon>Propionibacteriales</taxon>
        <taxon>Kribbellaceae</taxon>
        <taxon>Kribbella</taxon>
    </lineage>
</organism>
<comment type="caution">
    <text evidence="2">The sequence shown here is derived from an EMBL/GenBank/DDBJ whole genome shotgun (WGS) entry which is preliminary data.</text>
</comment>
<keyword evidence="3" id="KW-1185">Reference proteome</keyword>
<dbReference type="GO" id="GO:0032259">
    <property type="term" value="P:methylation"/>
    <property type="evidence" value="ECO:0007669"/>
    <property type="project" value="UniProtKB-KW"/>
</dbReference>
<dbReference type="InterPro" id="IPR029063">
    <property type="entry name" value="SAM-dependent_MTases_sf"/>
</dbReference>
<dbReference type="Proteomes" id="UP001589890">
    <property type="component" value="Unassembled WGS sequence"/>
</dbReference>
<proteinExistence type="predicted"/>
<dbReference type="EMBL" id="JBHLTC010000018">
    <property type="protein sequence ID" value="MFC0625857.1"/>
    <property type="molecule type" value="Genomic_DNA"/>
</dbReference>
<evidence type="ECO:0000313" key="3">
    <source>
        <dbReference type="Proteomes" id="UP001589890"/>
    </source>
</evidence>
<protein>
    <submittedName>
        <fullName evidence="2">Class I SAM-dependent methyltransferase</fullName>
        <ecNumber evidence="2">2.1.1.-</ecNumber>
    </submittedName>
</protein>
<feature type="domain" description="Methyltransferase" evidence="1">
    <location>
        <begin position="37"/>
        <end position="130"/>
    </location>
</feature>
<dbReference type="EC" id="2.1.1.-" evidence="2"/>
<accession>A0ABV6QMJ2</accession>
<dbReference type="InterPro" id="IPR050508">
    <property type="entry name" value="Methyltransf_Superfamily"/>
</dbReference>
<name>A0ABV6QMJ2_9ACTN</name>
<dbReference type="Gene3D" id="3.40.50.150">
    <property type="entry name" value="Vaccinia Virus protein VP39"/>
    <property type="match status" value="1"/>
</dbReference>
<evidence type="ECO:0000313" key="2">
    <source>
        <dbReference type="EMBL" id="MFC0625857.1"/>
    </source>
</evidence>
<dbReference type="CDD" id="cd02440">
    <property type="entry name" value="AdoMet_MTases"/>
    <property type="match status" value="1"/>
</dbReference>
<dbReference type="GO" id="GO:0008168">
    <property type="term" value="F:methyltransferase activity"/>
    <property type="evidence" value="ECO:0007669"/>
    <property type="project" value="UniProtKB-KW"/>
</dbReference>